<evidence type="ECO:0000313" key="3">
    <source>
        <dbReference type="EMBL" id="KAF2620123.1"/>
    </source>
</evidence>
<name>A0A8S9MSU2_BRACR</name>
<comment type="caution">
    <text evidence="3">The sequence shown here is derived from an EMBL/GenBank/DDBJ whole genome shotgun (WGS) entry which is preliminary data.</text>
</comment>
<feature type="region of interest" description="Disordered" evidence="2">
    <location>
        <begin position="365"/>
        <end position="399"/>
    </location>
</feature>
<evidence type="ECO:0000256" key="2">
    <source>
        <dbReference type="SAM" id="MobiDB-lite"/>
    </source>
</evidence>
<dbReference type="EMBL" id="QGKW02000007">
    <property type="protein sequence ID" value="KAF2620123.1"/>
    <property type="molecule type" value="Genomic_DNA"/>
</dbReference>
<feature type="compositionally biased region" description="Basic and acidic residues" evidence="2">
    <location>
        <begin position="101"/>
        <end position="127"/>
    </location>
</feature>
<sequence length="503" mass="54617">MTPGETTPSRTTPGETTHSGPPPLAISPGPSVGPINIESSREDFVQSSERETAETSMTAGNKKKRSAPDSSASIDAQARTGSDEPPKKKKKKEKKKRKKSIERQSEPVGDSEGHKPVVHEGSPREAANRAVVESSGSPNVPLEKKKKPSSEAAIDKAAAEQSRLLADKKSQKEKFMERFGELKDKFKNAGEKIRGLEREKAALEKEKAALEERRVATALRHLKEVNRLRDSRSYEVTHERVRVQTAMVVKSNHRFAKIRDLEKRRGDFETARSLQSQAFGTKRCLEALKESGIDIPQETIDLCAEQEKEFEAEAKRLTVGGIPEELLCLSLLHLPSTFLNENVLAAINPYGSNTGLIDAGTAASLQTPTSSQGDHATERSNEPTRRDLGESSIQEHEVVSRVESEESLIPILGVIDANPTLLLGVEEAGSGPVDLLELSDSSAEEEGGEKSDDRIPGDNPHGTEEGGVDEVENPPASTTNEAGGASDQLEPRVAAEDLDRVEN</sequence>
<evidence type="ECO:0000313" key="4">
    <source>
        <dbReference type="Proteomes" id="UP000712281"/>
    </source>
</evidence>
<organism evidence="3 4">
    <name type="scientific">Brassica cretica</name>
    <name type="common">Mustard</name>
    <dbReference type="NCBI Taxonomy" id="69181"/>
    <lineage>
        <taxon>Eukaryota</taxon>
        <taxon>Viridiplantae</taxon>
        <taxon>Streptophyta</taxon>
        <taxon>Embryophyta</taxon>
        <taxon>Tracheophyta</taxon>
        <taxon>Spermatophyta</taxon>
        <taxon>Magnoliopsida</taxon>
        <taxon>eudicotyledons</taxon>
        <taxon>Gunneridae</taxon>
        <taxon>Pentapetalae</taxon>
        <taxon>rosids</taxon>
        <taxon>malvids</taxon>
        <taxon>Brassicales</taxon>
        <taxon>Brassicaceae</taxon>
        <taxon>Brassiceae</taxon>
        <taxon>Brassica</taxon>
    </lineage>
</organism>
<feature type="compositionally biased region" description="Basic residues" evidence="2">
    <location>
        <begin position="87"/>
        <end position="100"/>
    </location>
</feature>
<feature type="compositionally biased region" description="Basic and acidic residues" evidence="2">
    <location>
        <begin position="39"/>
        <end position="53"/>
    </location>
</feature>
<feature type="region of interest" description="Disordered" evidence="2">
    <location>
        <begin position="1"/>
        <end position="158"/>
    </location>
</feature>
<feature type="region of interest" description="Disordered" evidence="2">
    <location>
        <begin position="439"/>
        <end position="503"/>
    </location>
</feature>
<keyword evidence="1" id="KW-0175">Coiled coil</keyword>
<dbReference type="AlphaFoldDB" id="A0A8S9MSU2"/>
<gene>
    <name evidence="3" type="ORF">F2Q68_00038861</name>
</gene>
<feature type="compositionally biased region" description="Low complexity" evidence="2">
    <location>
        <begin position="1"/>
        <end position="17"/>
    </location>
</feature>
<dbReference type="Proteomes" id="UP000712281">
    <property type="component" value="Unassembled WGS sequence"/>
</dbReference>
<feature type="compositionally biased region" description="Basic and acidic residues" evidence="2">
    <location>
        <begin position="375"/>
        <end position="399"/>
    </location>
</feature>
<feature type="coiled-coil region" evidence="1">
    <location>
        <begin position="179"/>
        <end position="220"/>
    </location>
</feature>
<accession>A0A8S9MSU2</accession>
<protein>
    <submittedName>
        <fullName evidence="3">Uncharacterized protein</fullName>
    </submittedName>
</protein>
<feature type="compositionally biased region" description="Polar residues" evidence="2">
    <location>
        <begin position="365"/>
        <end position="374"/>
    </location>
</feature>
<reference evidence="3" key="1">
    <citation type="submission" date="2019-12" db="EMBL/GenBank/DDBJ databases">
        <title>Genome sequencing and annotation of Brassica cretica.</title>
        <authorList>
            <person name="Studholme D.J."/>
            <person name="Sarris P.F."/>
        </authorList>
    </citation>
    <scope>NUCLEOTIDE SEQUENCE</scope>
    <source>
        <strain evidence="3">PFS-001/15</strain>
        <tissue evidence="3">Leaf</tissue>
    </source>
</reference>
<feature type="compositionally biased region" description="Basic and acidic residues" evidence="2">
    <location>
        <begin position="489"/>
        <end position="503"/>
    </location>
</feature>
<proteinExistence type="predicted"/>
<evidence type="ECO:0000256" key="1">
    <source>
        <dbReference type="SAM" id="Coils"/>
    </source>
</evidence>
<feature type="compositionally biased region" description="Basic and acidic residues" evidence="2">
    <location>
        <begin position="448"/>
        <end position="464"/>
    </location>
</feature>